<keyword evidence="4" id="KW-1185">Reference proteome</keyword>
<dbReference type="EMBL" id="JMSE01001308">
    <property type="protein sequence ID" value="KDN62689.1"/>
    <property type="molecule type" value="Genomic_DNA"/>
</dbReference>
<evidence type="ECO:0000256" key="2">
    <source>
        <dbReference type="SAM" id="Phobius"/>
    </source>
</evidence>
<dbReference type="eggNOG" id="ENOG502ST7N">
    <property type="taxonomic scope" value="Eukaryota"/>
</dbReference>
<protein>
    <recommendedName>
        <fullName evidence="5">Glycoside hydrolase</fullName>
    </recommendedName>
</protein>
<dbReference type="Proteomes" id="UP000027238">
    <property type="component" value="Unassembled WGS sequence"/>
</dbReference>
<reference evidence="4" key="1">
    <citation type="journal article" date="2014" name="Genome Announc.">
        <title>Draft genome sequence of Colletotrichum sublineola, a destructive pathogen of cultivated sorghum.</title>
        <authorList>
            <person name="Baroncelli R."/>
            <person name="Sanz-Martin J.M."/>
            <person name="Rech G.E."/>
            <person name="Sukno S.A."/>
            <person name="Thon M.R."/>
        </authorList>
    </citation>
    <scope>NUCLEOTIDE SEQUENCE [LARGE SCALE GENOMIC DNA]</scope>
    <source>
        <strain evidence="4">TX430BB</strain>
    </source>
</reference>
<keyword evidence="2" id="KW-1133">Transmembrane helix</keyword>
<dbReference type="OrthoDB" id="5287295at2759"/>
<feature type="compositionally biased region" description="Pro residues" evidence="1">
    <location>
        <begin position="428"/>
        <end position="437"/>
    </location>
</feature>
<keyword evidence="2" id="KW-0812">Transmembrane</keyword>
<dbReference type="HOGENOM" id="CLU_038399_2_0_1"/>
<feature type="transmembrane region" description="Helical" evidence="2">
    <location>
        <begin position="172"/>
        <end position="198"/>
    </location>
</feature>
<evidence type="ECO:0008006" key="5">
    <source>
        <dbReference type="Google" id="ProtNLM"/>
    </source>
</evidence>
<dbReference type="STRING" id="1173701.A0A066X4W6"/>
<evidence type="ECO:0000313" key="3">
    <source>
        <dbReference type="EMBL" id="KDN62689.1"/>
    </source>
</evidence>
<gene>
    <name evidence="3" type="ORF">CSUB01_12061</name>
</gene>
<feature type="region of interest" description="Disordered" evidence="1">
    <location>
        <begin position="350"/>
        <end position="445"/>
    </location>
</feature>
<organism evidence="3 4">
    <name type="scientific">Colletotrichum sublineola</name>
    <name type="common">Sorghum anthracnose fungus</name>
    <dbReference type="NCBI Taxonomy" id="1173701"/>
    <lineage>
        <taxon>Eukaryota</taxon>
        <taxon>Fungi</taxon>
        <taxon>Dikarya</taxon>
        <taxon>Ascomycota</taxon>
        <taxon>Pezizomycotina</taxon>
        <taxon>Sordariomycetes</taxon>
        <taxon>Hypocreomycetidae</taxon>
        <taxon>Glomerellales</taxon>
        <taxon>Glomerellaceae</taxon>
        <taxon>Colletotrichum</taxon>
        <taxon>Colletotrichum graminicola species complex</taxon>
    </lineage>
</organism>
<feature type="transmembrane region" description="Helical" evidence="2">
    <location>
        <begin position="109"/>
        <end position="134"/>
    </location>
</feature>
<sequence>MALPRRAQQAASSTCSPADSVRYQMNLAAWDGFTSHWANTGLVTDIACIAYATLVISFTSVCQQFYDYAFWRDILTDQFYYARKNADNAEVQYYSGARGVKLVLSYIRLFGFTIASSLVFFFALSLAASVYGWFAATPRMTHTISIVGKILPLALTTITVGLLLTPPAQNSFLIYMVVANAQFVLSLMGSAILLLMILARYVNSRRNLTSWKVIYGDHGPSLPSTNDGGSKTRSIWASTLSSRVKSRAYSGAGQAKAYDSWLVIRLSIAFAVLCVFEYTNVVPRFAAKNHTIDLATNLQPDLSVKRARTSIRGYVPGVSPSLAAFLVFGTTKTFQQKMYQTFVPKIFQRQNRQKRKTSVADEPRAPLSSQKSTQRANPFDEEVSLDAMSPKFPQSANFSRKLPSRGDSEPWSPRSIPPKTPSESEPPYFQPIHPPPAADRVTPDSTLPTARAIRPIVIPSLHSKFSTHLKRESGIRVSTHVA</sequence>
<comment type="caution">
    <text evidence="3">The sequence shown here is derived from an EMBL/GenBank/DDBJ whole genome shotgun (WGS) entry which is preliminary data.</text>
</comment>
<keyword evidence="2" id="KW-0472">Membrane</keyword>
<dbReference type="AlphaFoldDB" id="A0A066X4W6"/>
<evidence type="ECO:0000313" key="4">
    <source>
        <dbReference type="Proteomes" id="UP000027238"/>
    </source>
</evidence>
<name>A0A066X4W6_COLSU</name>
<feature type="transmembrane region" description="Helical" evidence="2">
    <location>
        <begin position="146"/>
        <end position="166"/>
    </location>
</feature>
<dbReference type="OMA" id="LCVFEYT"/>
<proteinExistence type="predicted"/>
<feature type="compositionally biased region" description="Polar residues" evidence="1">
    <location>
        <begin position="367"/>
        <end position="376"/>
    </location>
</feature>
<accession>A0A066X4W6</accession>
<evidence type="ECO:0000256" key="1">
    <source>
        <dbReference type="SAM" id="MobiDB-lite"/>
    </source>
</evidence>